<dbReference type="InterPro" id="IPR029039">
    <property type="entry name" value="Flavoprotein-like_sf"/>
</dbReference>
<feature type="domain" description="NADPH-dependent FMN reductase-like" evidence="1">
    <location>
        <begin position="19"/>
        <end position="149"/>
    </location>
</feature>
<dbReference type="Proteomes" id="UP000549695">
    <property type="component" value="Unassembled WGS sequence"/>
</dbReference>
<evidence type="ECO:0000259" key="1">
    <source>
        <dbReference type="Pfam" id="PF03358"/>
    </source>
</evidence>
<protein>
    <submittedName>
        <fullName evidence="2">Multimeric flavodoxin WrbA</fullName>
    </submittedName>
</protein>
<evidence type="ECO:0000313" key="3">
    <source>
        <dbReference type="Proteomes" id="UP000549695"/>
    </source>
</evidence>
<dbReference type="SUPFAM" id="SSF52218">
    <property type="entry name" value="Flavoproteins"/>
    <property type="match status" value="1"/>
</dbReference>
<dbReference type="GeneID" id="98050970"/>
<dbReference type="EMBL" id="JACCCZ010000001">
    <property type="protein sequence ID" value="NYG00876.1"/>
    <property type="molecule type" value="Genomic_DNA"/>
</dbReference>
<keyword evidence="3" id="KW-1185">Reference proteome</keyword>
<dbReference type="InterPro" id="IPR005025">
    <property type="entry name" value="FMN_Rdtase-like_dom"/>
</dbReference>
<name>A0A852W4M7_PSEA5</name>
<proteinExistence type="predicted"/>
<dbReference type="AlphaFoldDB" id="A0A852W4M7"/>
<dbReference type="RefSeq" id="WP_179760481.1">
    <property type="nucleotide sequence ID" value="NZ_BAAAJZ010000008.1"/>
</dbReference>
<evidence type="ECO:0000313" key="2">
    <source>
        <dbReference type="EMBL" id="NYG00876.1"/>
    </source>
</evidence>
<sequence length="203" mass="21227">MTTTPSALALVCGLKSGPESSSSEVMARQVLGALAENGVEGESLRVADHHVPPGTGADMGPGDEWPEIRRRIHEADVLVLATPTWVGHPSSIAQRVLERLDAELSVTDDQGRPGLYGKVALVAVVGNEDGAHKIVADLFQAPNDMGLTIPANGCTYWNSEAMNPQDYKDLDTTPDAVAATIATAGRNAAHLAGLLAARQYPAA</sequence>
<organism evidence="2 3">
    <name type="scientific">Pseudonocardia alni</name>
    <name type="common">Amycolata alni</name>
    <dbReference type="NCBI Taxonomy" id="33907"/>
    <lineage>
        <taxon>Bacteria</taxon>
        <taxon>Bacillati</taxon>
        <taxon>Actinomycetota</taxon>
        <taxon>Actinomycetes</taxon>
        <taxon>Pseudonocardiales</taxon>
        <taxon>Pseudonocardiaceae</taxon>
        <taxon>Pseudonocardia</taxon>
    </lineage>
</organism>
<dbReference type="Pfam" id="PF03358">
    <property type="entry name" value="FMN_red"/>
    <property type="match status" value="1"/>
</dbReference>
<dbReference type="Gene3D" id="3.40.50.360">
    <property type="match status" value="1"/>
</dbReference>
<accession>A0A852W4M7</accession>
<gene>
    <name evidence="2" type="ORF">HDA37_001161</name>
</gene>
<comment type="caution">
    <text evidence="2">The sequence shown here is derived from an EMBL/GenBank/DDBJ whole genome shotgun (WGS) entry which is preliminary data.</text>
</comment>
<dbReference type="GO" id="GO:0016491">
    <property type="term" value="F:oxidoreductase activity"/>
    <property type="evidence" value="ECO:0007669"/>
    <property type="project" value="InterPro"/>
</dbReference>
<reference evidence="2 3" key="1">
    <citation type="submission" date="2020-07" db="EMBL/GenBank/DDBJ databases">
        <title>Sequencing the genomes of 1000 actinobacteria strains.</title>
        <authorList>
            <person name="Klenk H.-P."/>
        </authorList>
    </citation>
    <scope>NUCLEOTIDE SEQUENCE [LARGE SCALE GENOMIC DNA]</scope>
    <source>
        <strain evidence="2 3">DSM 44749</strain>
    </source>
</reference>